<evidence type="ECO:0000313" key="2">
    <source>
        <dbReference type="EMBL" id="BCD99892.1"/>
    </source>
</evidence>
<dbReference type="EMBL" id="AP023086">
    <property type="protein sequence ID" value="BCD99892.1"/>
    <property type="molecule type" value="Genomic_DNA"/>
</dbReference>
<sequence length="253" mass="29306">MNAEKLLLTLKQQLKHKGFTYLQVGQHLGISSSSVKRCFADKSFSLQRIEQLCELLGLDLLQLMQLAAEPSVQLSELSWQQEQQLVDNPRLLLVGVCLLNRCSFDDIYQKYEYEHAELIGFFVVFDRFGVIELLANNRYRLKISPNFTWHANGPIQKFFASSVLDNFLRAAPQNEASSTRFLWAMLCPESCRELSRKINHLIEDYLLLSDKDKKLPMKEKRSSSLMLAFNDNWEPDIFQALQRKPKESARGEL</sequence>
<dbReference type="PROSITE" id="PS50943">
    <property type="entry name" value="HTH_CROC1"/>
    <property type="match status" value="1"/>
</dbReference>
<dbReference type="RefSeq" id="WP_236985192.1">
    <property type="nucleotide sequence ID" value="NZ_AP023086.1"/>
</dbReference>
<dbReference type="Proteomes" id="UP001320119">
    <property type="component" value="Chromosome"/>
</dbReference>
<organism evidence="2 3">
    <name type="scientific">Marinagarivorans cellulosilyticus</name>
    <dbReference type="NCBI Taxonomy" id="2721545"/>
    <lineage>
        <taxon>Bacteria</taxon>
        <taxon>Pseudomonadati</taxon>
        <taxon>Pseudomonadota</taxon>
        <taxon>Gammaproteobacteria</taxon>
        <taxon>Cellvibrionales</taxon>
        <taxon>Cellvibrionaceae</taxon>
        <taxon>Marinagarivorans</taxon>
    </lineage>
</organism>
<dbReference type="SUPFAM" id="SSF47413">
    <property type="entry name" value="lambda repressor-like DNA-binding domains"/>
    <property type="match status" value="1"/>
</dbReference>
<dbReference type="Pfam" id="PF13443">
    <property type="entry name" value="HTH_26"/>
    <property type="match status" value="1"/>
</dbReference>
<gene>
    <name evidence="2" type="ORF">MARGE09_P4094</name>
</gene>
<dbReference type="AlphaFoldDB" id="A0AAN1WLP6"/>
<dbReference type="InterPro" id="IPR001387">
    <property type="entry name" value="Cro/C1-type_HTH"/>
</dbReference>
<evidence type="ECO:0000313" key="3">
    <source>
        <dbReference type="Proteomes" id="UP001320119"/>
    </source>
</evidence>
<dbReference type="InterPro" id="IPR010982">
    <property type="entry name" value="Lambda_DNA-bd_dom_sf"/>
</dbReference>
<feature type="domain" description="HTH cro/C1-type" evidence="1">
    <location>
        <begin position="10"/>
        <end position="63"/>
    </location>
</feature>
<name>A0AAN1WLP6_9GAMM</name>
<keyword evidence="3" id="KW-1185">Reference proteome</keyword>
<proteinExistence type="predicted"/>
<reference evidence="2 3" key="1">
    <citation type="journal article" date="2022" name="IScience">
        <title>An ultrasensitive nanofiber-based assay for enzymatic hydrolysis and deep-sea microbial degradation of cellulose.</title>
        <authorList>
            <person name="Tsudome M."/>
            <person name="Tachioka M."/>
            <person name="Miyazaki M."/>
            <person name="Uchimura K."/>
            <person name="Tsuda M."/>
            <person name="Takaki Y."/>
            <person name="Deguchi S."/>
        </authorList>
    </citation>
    <scope>NUCLEOTIDE SEQUENCE [LARGE SCALE GENOMIC DNA]</scope>
    <source>
        <strain evidence="2 3">GE09</strain>
    </source>
</reference>
<evidence type="ECO:0000259" key="1">
    <source>
        <dbReference type="PROSITE" id="PS50943"/>
    </source>
</evidence>
<dbReference type="GO" id="GO:0003677">
    <property type="term" value="F:DNA binding"/>
    <property type="evidence" value="ECO:0007669"/>
    <property type="project" value="InterPro"/>
</dbReference>
<protein>
    <recommendedName>
        <fullName evidence="1">HTH cro/C1-type domain-containing protein</fullName>
    </recommendedName>
</protein>
<dbReference type="SMART" id="SM00530">
    <property type="entry name" value="HTH_XRE"/>
    <property type="match status" value="1"/>
</dbReference>
<accession>A0AAN1WLP6</accession>
<dbReference type="KEGG" id="marq:MARGE09_P4094"/>